<sequence>MAIQTVKRSSRSQRIPYLQWFIGLKEFQLTCPITPAALMKFRKRFKKERMDPINERIALSEHVAKTSEKEAKTDRKDDNAHHDQQGPGRPEAEKTENETTTDAVSEESKSNRGTLTIDATCTPADINTQQTDLGLLNESREKLDEIIEMLH</sequence>
<evidence type="ECO:0000256" key="1">
    <source>
        <dbReference type="SAM" id="MobiDB-lite"/>
    </source>
</evidence>
<organism evidence="2 3">
    <name type="scientific">Desulfitobacterium hafniense DP7</name>
    <dbReference type="NCBI Taxonomy" id="537010"/>
    <lineage>
        <taxon>Bacteria</taxon>
        <taxon>Bacillati</taxon>
        <taxon>Bacillota</taxon>
        <taxon>Clostridia</taxon>
        <taxon>Eubacteriales</taxon>
        <taxon>Desulfitobacteriaceae</taxon>
        <taxon>Desulfitobacterium</taxon>
    </lineage>
</organism>
<gene>
    <name evidence="2" type="ORF">HMPREF0322_04692</name>
</gene>
<dbReference type="HOGENOM" id="CLU_1728435_0_0_9"/>
<proteinExistence type="predicted"/>
<dbReference type="Proteomes" id="UP000004416">
    <property type="component" value="Unassembled WGS sequence"/>
</dbReference>
<comment type="caution">
    <text evidence="2">The sequence shown here is derived from an EMBL/GenBank/DDBJ whole genome shotgun (WGS) entry which is preliminary data.</text>
</comment>
<name>G9XUN3_DESHA</name>
<feature type="compositionally biased region" description="Basic and acidic residues" evidence="1">
    <location>
        <begin position="56"/>
        <end position="97"/>
    </location>
</feature>
<reference evidence="2 3" key="1">
    <citation type="submission" date="2011-08" db="EMBL/GenBank/DDBJ databases">
        <authorList>
            <person name="Weinstock G."/>
            <person name="Sodergren E."/>
            <person name="Clifton S."/>
            <person name="Fulton L."/>
            <person name="Fulton B."/>
            <person name="Courtney L."/>
            <person name="Fronick C."/>
            <person name="Harrison M."/>
            <person name="Strong C."/>
            <person name="Farmer C."/>
            <person name="Delahaunty K."/>
            <person name="Markovic C."/>
            <person name="Hall O."/>
            <person name="Minx P."/>
            <person name="Tomlinson C."/>
            <person name="Mitreva M."/>
            <person name="Hou S."/>
            <person name="Chen J."/>
            <person name="Wollam A."/>
            <person name="Pepin K.H."/>
            <person name="Johnson M."/>
            <person name="Bhonagiri V."/>
            <person name="Zhang X."/>
            <person name="Suruliraj S."/>
            <person name="Warren W."/>
            <person name="Chinwalla A."/>
            <person name="Mardis E.R."/>
            <person name="Wilson R.K."/>
        </authorList>
    </citation>
    <scope>NUCLEOTIDE SEQUENCE [LARGE SCALE GENOMIC DNA]</scope>
    <source>
        <strain evidence="2 3">DP7</strain>
    </source>
</reference>
<dbReference type="AlphaFoldDB" id="G9XUN3"/>
<protein>
    <submittedName>
        <fullName evidence="2">Uncharacterized protein</fullName>
    </submittedName>
</protein>
<evidence type="ECO:0000313" key="2">
    <source>
        <dbReference type="EMBL" id="EHL04605.1"/>
    </source>
</evidence>
<feature type="compositionally biased region" description="Polar residues" evidence="1">
    <location>
        <begin position="111"/>
        <end position="123"/>
    </location>
</feature>
<dbReference type="PATRIC" id="fig|537010.4.peg.4371"/>
<feature type="region of interest" description="Disordered" evidence="1">
    <location>
        <begin position="56"/>
        <end position="123"/>
    </location>
</feature>
<dbReference type="EMBL" id="AFZX01000131">
    <property type="protein sequence ID" value="EHL04605.1"/>
    <property type="molecule type" value="Genomic_DNA"/>
</dbReference>
<evidence type="ECO:0000313" key="3">
    <source>
        <dbReference type="Proteomes" id="UP000004416"/>
    </source>
</evidence>
<accession>G9XUN3</accession>